<dbReference type="InterPro" id="IPR043502">
    <property type="entry name" value="DNA/RNA_pol_sf"/>
</dbReference>
<accession>A0A0F8WI17</accession>
<proteinExistence type="predicted"/>
<protein>
    <submittedName>
        <fullName evidence="1">Uncharacterized protein</fullName>
    </submittedName>
</protein>
<dbReference type="EMBL" id="LAZR01065079">
    <property type="protein sequence ID" value="KKK56268.1"/>
    <property type="molecule type" value="Genomic_DNA"/>
</dbReference>
<organism evidence="1">
    <name type="scientific">marine sediment metagenome</name>
    <dbReference type="NCBI Taxonomy" id="412755"/>
    <lineage>
        <taxon>unclassified sequences</taxon>
        <taxon>metagenomes</taxon>
        <taxon>ecological metagenomes</taxon>
    </lineage>
</organism>
<name>A0A0F8WI17_9ZZZZ</name>
<sequence length="76" mass="8346">MVVKRLQCRQRHSIISGWKGSIRSDGRIPAMVTGLAATGRARHKGIVNVPGPEAFYGPTMRRMFIAKPGWVLVGTD</sequence>
<comment type="caution">
    <text evidence="1">The sequence shown here is derived from an EMBL/GenBank/DDBJ whole genome shotgun (WGS) entry which is preliminary data.</text>
</comment>
<evidence type="ECO:0000313" key="1">
    <source>
        <dbReference type="EMBL" id="KKK56268.1"/>
    </source>
</evidence>
<dbReference type="AlphaFoldDB" id="A0A0F8WI17"/>
<feature type="non-terminal residue" evidence="1">
    <location>
        <position position="76"/>
    </location>
</feature>
<gene>
    <name evidence="1" type="ORF">LCGC14_3066210</name>
</gene>
<reference evidence="1" key="1">
    <citation type="journal article" date="2015" name="Nature">
        <title>Complex archaea that bridge the gap between prokaryotes and eukaryotes.</title>
        <authorList>
            <person name="Spang A."/>
            <person name="Saw J.H."/>
            <person name="Jorgensen S.L."/>
            <person name="Zaremba-Niedzwiedzka K."/>
            <person name="Martijn J."/>
            <person name="Lind A.E."/>
            <person name="van Eijk R."/>
            <person name="Schleper C."/>
            <person name="Guy L."/>
            <person name="Ettema T.J."/>
        </authorList>
    </citation>
    <scope>NUCLEOTIDE SEQUENCE</scope>
</reference>
<dbReference type="SUPFAM" id="SSF56672">
    <property type="entry name" value="DNA/RNA polymerases"/>
    <property type="match status" value="1"/>
</dbReference>